<keyword evidence="1" id="KW-1133">Transmembrane helix</keyword>
<dbReference type="PANTHER" id="PTHR43833">
    <property type="entry name" value="POTASSIUM CHANNEL PROTEIN 2-RELATED-RELATED"/>
    <property type="match status" value="1"/>
</dbReference>
<dbReference type="PANTHER" id="PTHR43833:SF11">
    <property type="entry name" value="VOLTAGE-GATED POTASSIUM CHANNEL KCH"/>
    <property type="match status" value="1"/>
</dbReference>
<sequence length="690" mass="76794">MSQPTQSPSTSSAKAHWDKFLVCGLGHLGQQCIIALKKFGVVVSAIEKQMPTEWELPSVAEILDELIIGDCRQPQILDRAGITVCRTVLIVTSNEEVNAHTALVVRQLNQNARIILRSSAKNLNDLLSDTLGNCFAGEPTEMTASAFGLAGLGEGILGFFNLDEQSIQIIAHKLKNNDPWCQRYLHELQTKKRCILFHLSNQFPATSSFHQWHPQQKLQAGDTLVYAQEVNKFTLNSSHHKAPYPLSSSQSNSPILLNLFRNLTEGWKRKLAQWQNTYGDRWRHMVIFQGIQSIAPICTIITIVLSIVGTFVFKSYYPDLSWLDAFYATAILLLGGYGDLFGNLEPAVKIPAWLQLFSFSLTLVGTAFVGVLYALLTEALLSYKFNLLRRSPPIPQQNHLIVVGLDRLGQQVANFLQNLDRSLVGITLNRDFDRALLPGIPIIIGNVQDALKQANLVEAKSAIVATENEMLNLEIALMVRRLNPEIHLAIGTYSQGLSQYLNHLLHNVQTIATYEVAAEAFAGAAFGENIISLLRYNNTTILVTEYQIEAIDTLHGHLISEVAYGYGVAVILHQTPGEYATLMPSDDIRLAVGDRIVVLSSIDGLKHIEQGTVQSDLRCWYVRINSASTEDSVFDGANTISRVSGYHLSASRDLMNNLPQILPKPLYLNQAERLIHQLRRSRVRAELVED</sequence>
<feature type="transmembrane region" description="Helical" evidence="1">
    <location>
        <begin position="356"/>
        <end position="376"/>
    </location>
</feature>
<dbReference type="Gene3D" id="1.10.287.70">
    <property type="match status" value="1"/>
</dbReference>
<dbReference type="PROSITE" id="PS51202">
    <property type="entry name" value="RCK_C"/>
    <property type="match status" value="1"/>
</dbReference>
<proteinExistence type="predicted"/>
<accession>A0ABT7C0X6</accession>
<keyword evidence="1" id="KW-0472">Membrane</keyword>
<evidence type="ECO:0000256" key="1">
    <source>
        <dbReference type="SAM" id="Phobius"/>
    </source>
</evidence>
<dbReference type="SUPFAM" id="SSF81324">
    <property type="entry name" value="Voltage-gated potassium channels"/>
    <property type="match status" value="1"/>
</dbReference>
<reference evidence="3 4" key="1">
    <citation type="submission" date="2023-01" db="EMBL/GenBank/DDBJ databases">
        <title>Novel diversity within Roseofilum (Cyanobacteria; Desertifilaceae) from marine benthic mats with descriptions of four novel species.</title>
        <authorList>
            <person name="Wang Y."/>
            <person name="Berthold D.E."/>
            <person name="Hu J."/>
            <person name="Lefler F.W."/>
            <person name="Laughinghouse H.D. IV."/>
        </authorList>
    </citation>
    <scope>NUCLEOTIDE SEQUENCE [LARGE SCALE GENOMIC DNA]</scope>
    <source>
        <strain evidence="3 4">BLCC-M143</strain>
    </source>
</reference>
<comment type="caution">
    <text evidence="3">The sequence shown here is derived from an EMBL/GenBank/DDBJ whole genome shotgun (WGS) entry which is preliminary data.</text>
</comment>
<feature type="transmembrane region" description="Helical" evidence="1">
    <location>
        <begin position="325"/>
        <end position="344"/>
    </location>
</feature>
<dbReference type="EMBL" id="JAQOSQ010000014">
    <property type="protein sequence ID" value="MDJ1184399.1"/>
    <property type="molecule type" value="Genomic_DNA"/>
</dbReference>
<gene>
    <name evidence="3" type="ORF">PMH09_14530</name>
</gene>
<dbReference type="Gene3D" id="3.40.50.720">
    <property type="entry name" value="NAD(P)-binding Rossmann-like Domain"/>
    <property type="match status" value="2"/>
</dbReference>
<keyword evidence="1" id="KW-0812">Transmembrane</keyword>
<dbReference type="Pfam" id="PF02254">
    <property type="entry name" value="TrkA_N"/>
    <property type="match status" value="2"/>
</dbReference>
<organism evidence="3 4">
    <name type="scientific">Roseofilum casamattae BLCC-M143</name>
    <dbReference type="NCBI Taxonomy" id="3022442"/>
    <lineage>
        <taxon>Bacteria</taxon>
        <taxon>Bacillati</taxon>
        <taxon>Cyanobacteriota</taxon>
        <taxon>Cyanophyceae</taxon>
        <taxon>Desertifilales</taxon>
        <taxon>Desertifilaceae</taxon>
        <taxon>Roseofilum</taxon>
        <taxon>Roseofilum casamattae</taxon>
    </lineage>
</organism>
<evidence type="ECO:0000313" key="4">
    <source>
        <dbReference type="Proteomes" id="UP001232992"/>
    </source>
</evidence>
<dbReference type="InterPro" id="IPR003148">
    <property type="entry name" value="RCK_N"/>
</dbReference>
<dbReference type="InterPro" id="IPR006037">
    <property type="entry name" value="RCK_C"/>
</dbReference>
<protein>
    <submittedName>
        <fullName evidence="3">NAD-binding protein</fullName>
    </submittedName>
</protein>
<dbReference type="Proteomes" id="UP001232992">
    <property type="component" value="Unassembled WGS sequence"/>
</dbReference>
<name>A0ABT7C0X6_9CYAN</name>
<dbReference type="RefSeq" id="WP_283759051.1">
    <property type="nucleotide sequence ID" value="NZ_JAQOSQ010000014.1"/>
</dbReference>
<keyword evidence="4" id="KW-1185">Reference proteome</keyword>
<dbReference type="InterPro" id="IPR050721">
    <property type="entry name" value="Trk_Ktr_HKT_K-transport"/>
</dbReference>
<evidence type="ECO:0000313" key="3">
    <source>
        <dbReference type="EMBL" id="MDJ1184399.1"/>
    </source>
</evidence>
<dbReference type="SUPFAM" id="SSF51735">
    <property type="entry name" value="NAD(P)-binding Rossmann-fold domains"/>
    <property type="match status" value="2"/>
</dbReference>
<evidence type="ECO:0000259" key="2">
    <source>
        <dbReference type="PROSITE" id="PS51202"/>
    </source>
</evidence>
<feature type="domain" description="RCK C-terminal" evidence="2">
    <location>
        <begin position="531"/>
        <end position="614"/>
    </location>
</feature>
<feature type="transmembrane region" description="Helical" evidence="1">
    <location>
        <begin position="293"/>
        <end position="313"/>
    </location>
</feature>
<dbReference type="InterPro" id="IPR036291">
    <property type="entry name" value="NAD(P)-bd_dom_sf"/>
</dbReference>